<name>A0A2P2PLY0_RHIMU</name>
<reference evidence="1" key="1">
    <citation type="submission" date="2018-02" db="EMBL/GenBank/DDBJ databases">
        <title>Rhizophora mucronata_Transcriptome.</title>
        <authorList>
            <person name="Meera S.P."/>
            <person name="Sreeshan A."/>
            <person name="Augustine A."/>
        </authorList>
    </citation>
    <scope>NUCLEOTIDE SEQUENCE</scope>
    <source>
        <tissue evidence="1">Leaf</tissue>
    </source>
</reference>
<evidence type="ECO:0000313" key="1">
    <source>
        <dbReference type="EMBL" id="MBX55665.1"/>
    </source>
</evidence>
<accession>A0A2P2PLY0</accession>
<proteinExistence type="predicted"/>
<dbReference type="AlphaFoldDB" id="A0A2P2PLY0"/>
<organism evidence="1">
    <name type="scientific">Rhizophora mucronata</name>
    <name type="common">Asiatic mangrove</name>
    <dbReference type="NCBI Taxonomy" id="61149"/>
    <lineage>
        <taxon>Eukaryota</taxon>
        <taxon>Viridiplantae</taxon>
        <taxon>Streptophyta</taxon>
        <taxon>Embryophyta</taxon>
        <taxon>Tracheophyta</taxon>
        <taxon>Spermatophyta</taxon>
        <taxon>Magnoliopsida</taxon>
        <taxon>eudicotyledons</taxon>
        <taxon>Gunneridae</taxon>
        <taxon>Pentapetalae</taxon>
        <taxon>rosids</taxon>
        <taxon>fabids</taxon>
        <taxon>Malpighiales</taxon>
        <taxon>Rhizophoraceae</taxon>
        <taxon>Rhizophora</taxon>
    </lineage>
</organism>
<sequence>MGRGFHLLKMLNAFIWQLPSSYVDLTRSFVPNIFI</sequence>
<protein>
    <submittedName>
        <fullName evidence="1">Uncharacterized protein</fullName>
    </submittedName>
</protein>
<dbReference type="EMBL" id="GGEC01075181">
    <property type="protein sequence ID" value="MBX55665.1"/>
    <property type="molecule type" value="Transcribed_RNA"/>
</dbReference>